<dbReference type="EMBL" id="LM676401">
    <property type="protein sequence ID" value="CEP26290.1"/>
    <property type="molecule type" value="Genomic_DNA"/>
</dbReference>
<evidence type="ECO:0000256" key="2">
    <source>
        <dbReference type="ARBA" id="ARBA00022723"/>
    </source>
</evidence>
<dbReference type="CDD" id="cd06262">
    <property type="entry name" value="metallo-hydrolase-like_MBL-fold"/>
    <property type="match status" value="1"/>
</dbReference>
<keyword evidence="3" id="KW-0378">Hydrolase</keyword>
<name>A0A068VUH8_PROFF</name>
<dbReference type="RefSeq" id="WP_013160174.1">
    <property type="nucleotide sequence ID" value="NZ_HG975505.1"/>
</dbReference>
<dbReference type="Gene3D" id="3.60.15.10">
    <property type="entry name" value="Ribonuclease Z/Hydroxyacylglutathione hydrolase-like"/>
    <property type="match status" value="1"/>
</dbReference>
<evidence type="ECO:0000256" key="4">
    <source>
        <dbReference type="ARBA" id="ARBA00022833"/>
    </source>
</evidence>
<dbReference type="PANTHER" id="PTHR46233:SF3">
    <property type="entry name" value="HYDROXYACYLGLUTATHIONE HYDROLASE GLOC"/>
    <property type="match status" value="1"/>
</dbReference>
<feature type="domain" description="Metallo-beta-lactamase" evidence="5">
    <location>
        <begin position="13"/>
        <end position="187"/>
    </location>
</feature>
<protein>
    <submittedName>
        <fullName evidence="6">Beta-lactamase-like</fullName>
    </submittedName>
</protein>
<dbReference type="GO" id="GO:0016787">
    <property type="term" value="F:hydrolase activity"/>
    <property type="evidence" value="ECO:0007669"/>
    <property type="project" value="UniProtKB-KW"/>
</dbReference>
<dbReference type="PANTHER" id="PTHR46233">
    <property type="entry name" value="HYDROXYACYLGLUTATHIONE HYDROLASE GLOC"/>
    <property type="match status" value="1"/>
</dbReference>
<dbReference type="AlphaFoldDB" id="A0A068VUH8"/>
<evidence type="ECO:0000256" key="1">
    <source>
        <dbReference type="ARBA" id="ARBA00001947"/>
    </source>
</evidence>
<evidence type="ECO:0000313" key="6">
    <source>
        <dbReference type="EMBL" id="CEP26290.1"/>
    </source>
</evidence>
<reference evidence="6" key="1">
    <citation type="submission" date="2014-08" db="EMBL/GenBank/DDBJ databases">
        <authorList>
            <person name="Falentin Helene"/>
        </authorList>
    </citation>
    <scope>NUCLEOTIDE SEQUENCE</scope>
</reference>
<dbReference type="InterPro" id="IPR051453">
    <property type="entry name" value="MBL_Glyoxalase_II"/>
</dbReference>
<keyword evidence="4" id="KW-0862">Zinc</keyword>
<organism evidence="6">
    <name type="scientific">Propionibacterium freudenreichii subsp. freudenreichii</name>
    <dbReference type="NCBI Taxonomy" id="66712"/>
    <lineage>
        <taxon>Bacteria</taxon>
        <taxon>Bacillati</taxon>
        <taxon>Actinomycetota</taxon>
        <taxon>Actinomycetes</taxon>
        <taxon>Propionibacteriales</taxon>
        <taxon>Propionibacteriaceae</taxon>
        <taxon>Propionibacterium</taxon>
    </lineage>
</organism>
<dbReference type="SMART" id="SM00849">
    <property type="entry name" value="Lactamase_B"/>
    <property type="match status" value="1"/>
</dbReference>
<accession>A0A068VUH8</accession>
<dbReference type="InterPro" id="IPR001279">
    <property type="entry name" value="Metallo-B-lactamas"/>
</dbReference>
<sequence>MFTIEPVPFGSYQANCYVLTSAGRALVVDPGAEAPLLLAWLAGRDVVGVVLTHSHSDHIGAANEVARAFGVPIMCGRADAAAMADPHLTGFDEEGSDYAVTRIDRALDEGDLIEFGDDTVQVLETPGHTPGSICLWSSAQGVLLTGDTLFAQGVGSTEYLRADPRALVATAARLGALADDAELWPGHGGRTYLSVERARNPMLRAGLGGVGQPA</sequence>
<proteinExistence type="predicted"/>
<dbReference type="Pfam" id="PF00753">
    <property type="entry name" value="Lactamase_B"/>
    <property type="match status" value="1"/>
</dbReference>
<evidence type="ECO:0000259" key="5">
    <source>
        <dbReference type="SMART" id="SM00849"/>
    </source>
</evidence>
<dbReference type="SUPFAM" id="SSF56281">
    <property type="entry name" value="Metallo-hydrolase/oxidoreductase"/>
    <property type="match status" value="1"/>
</dbReference>
<keyword evidence="2" id="KW-0479">Metal-binding</keyword>
<gene>
    <name evidence="6" type="ORF">PFCIRM138_06410</name>
</gene>
<dbReference type="GO" id="GO:0046872">
    <property type="term" value="F:metal ion binding"/>
    <property type="evidence" value="ECO:0007669"/>
    <property type="project" value="UniProtKB-KW"/>
</dbReference>
<comment type="cofactor">
    <cofactor evidence="1">
        <name>Zn(2+)</name>
        <dbReference type="ChEBI" id="CHEBI:29105"/>
    </cofactor>
</comment>
<dbReference type="InterPro" id="IPR036866">
    <property type="entry name" value="RibonucZ/Hydroxyglut_hydro"/>
</dbReference>
<evidence type="ECO:0000256" key="3">
    <source>
        <dbReference type="ARBA" id="ARBA00022801"/>
    </source>
</evidence>